<dbReference type="Gene3D" id="2.40.33.20">
    <property type="entry name" value="PK beta-barrel domain-like"/>
    <property type="match status" value="1"/>
</dbReference>
<dbReference type="Gene3D" id="2.40.30.10">
    <property type="entry name" value="Translation factors"/>
    <property type="match status" value="1"/>
</dbReference>
<evidence type="ECO:0000259" key="1">
    <source>
        <dbReference type="PROSITE" id="PS51340"/>
    </source>
</evidence>
<feature type="domain" description="MOSC" evidence="1">
    <location>
        <begin position="1"/>
        <end position="130"/>
    </location>
</feature>
<dbReference type="Proteomes" id="UP000308092">
    <property type="component" value="Unassembled WGS sequence"/>
</dbReference>
<dbReference type="VEuPathDB" id="FungiDB:EYZ11_010989"/>
<dbReference type="EMBL" id="SOSA01000635">
    <property type="protein sequence ID" value="THC89565.1"/>
    <property type="molecule type" value="Genomic_DNA"/>
</dbReference>
<dbReference type="GO" id="GO:0030170">
    <property type="term" value="F:pyridoxal phosphate binding"/>
    <property type="evidence" value="ECO:0007669"/>
    <property type="project" value="InterPro"/>
</dbReference>
<dbReference type="GO" id="GO:0003824">
    <property type="term" value="F:catalytic activity"/>
    <property type="evidence" value="ECO:0007669"/>
    <property type="project" value="InterPro"/>
</dbReference>
<dbReference type="STRING" id="1220188.A0A4S3J4A9"/>
<dbReference type="PROSITE" id="PS51340">
    <property type="entry name" value="MOSC"/>
    <property type="match status" value="1"/>
</dbReference>
<accession>A0A4S3J4A9</accession>
<dbReference type="SUPFAM" id="SSF50800">
    <property type="entry name" value="PK beta-barrel domain-like"/>
    <property type="match status" value="1"/>
</dbReference>
<evidence type="ECO:0000313" key="2">
    <source>
        <dbReference type="EMBL" id="THC89565.1"/>
    </source>
</evidence>
<organism evidence="2 3">
    <name type="scientific">Aspergillus tanneri</name>
    <dbReference type="NCBI Taxonomy" id="1220188"/>
    <lineage>
        <taxon>Eukaryota</taxon>
        <taxon>Fungi</taxon>
        <taxon>Dikarya</taxon>
        <taxon>Ascomycota</taxon>
        <taxon>Pezizomycotina</taxon>
        <taxon>Eurotiomycetes</taxon>
        <taxon>Eurotiomycetidae</taxon>
        <taxon>Eurotiales</taxon>
        <taxon>Aspergillaceae</taxon>
        <taxon>Aspergillus</taxon>
        <taxon>Aspergillus subgen. Circumdati</taxon>
    </lineage>
</organism>
<evidence type="ECO:0000313" key="3">
    <source>
        <dbReference type="Proteomes" id="UP000308092"/>
    </source>
</evidence>
<dbReference type="InterPro" id="IPR005302">
    <property type="entry name" value="MoCF_Sase_C"/>
</dbReference>
<dbReference type="GO" id="GO:0030151">
    <property type="term" value="F:molybdenum ion binding"/>
    <property type="evidence" value="ECO:0007669"/>
    <property type="project" value="InterPro"/>
</dbReference>
<name>A0A4S3J4A9_9EURO</name>
<protein>
    <recommendedName>
        <fullName evidence="1">MOSC domain-containing protein</fullName>
    </recommendedName>
</protein>
<proteinExistence type="predicted"/>
<dbReference type="InterPro" id="IPR052353">
    <property type="entry name" value="Benzoxazolinone_Detox_Enz"/>
</dbReference>
<dbReference type="Pfam" id="PF03473">
    <property type="entry name" value="MOSC"/>
    <property type="match status" value="1"/>
</dbReference>
<dbReference type="PANTHER" id="PTHR30212:SF2">
    <property type="entry name" value="PROTEIN YIIM"/>
    <property type="match status" value="1"/>
</dbReference>
<dbReference type="InterPro" id="IPR005163">
    <property type="entry name" value="Tri_helical_YiiM-like"/>
</dbReference>
<dbReference type="AlphaFoldDB" id="A0A4S3J4A9"/>
<dbReference type="Pfam" id="PF03475">
    <property type="entry name" value="YiiM_3-alpha"/>
    <property type="match status" value="1"/>
</dbReference>
<sequence>MTVPQSLEMLCYHDSLLQVRTVRTGKIKPVFASPCCCNTAPTTTPLGPGVSRQCASRHVNGRNICIGNIIHIGRDALAQVIRPRQPCFKLSYRFQVQEMSWLSQERSRTGWYYRVLQEGFIKPGDEMALEERVNSAWTVSRVQHYLYIEMWNYEALGALATLELLGTETRSIFANRVKKVFENQEARLLGDSSATMDLWAENRLAQKQTETVWICSFRVQAVNPVDSPEDVKPGTHVRIKLGNGLIRAYSVVSGNQNCFELGVALDEEASRGGSVFLHDYLQGVTMSVSKFAAMFSLSTETDNHVLIAGGIGVAALVGSAL</sequence>
<comment type="caution">
    <text evidence="2">The sequence shown here is derived from an EMBL/GenBank/DDBJ whole genome shotgun (WGS) entry which is preliminary data.</text>
</comment>
<dbReference type="PANTHER" id="PTHR30212">
    <property type="entry name" value="PROTEIN YIIM"/>
    <property type="match status" value="1"/>
</dbReference>
<dbReference type="InterPro" id="IPR017938">
    <property type="entry name" value="Riboflavin_synthase-like_b-brl"/>
</dbReference>
<gene>
    <name evidence="2" type="ORF">EYZ11_010989</name>
</gene>
<dbReference type="SUPFAM" id="SSF63380">
    <property type="entry name" value="Riboflavin synthase domain-like"/>
    <property type="match status" value="1"/>
</dbReference>
<dbReference type="PRINTS" id="PR00409">
    <property type="entry name" value="PHDIOXRDTASE"/>
</dbReference>
<keyword evidence="3" id="KW-1185">Reference proteome</keyword>
<dbReference type="InterPro" id="IPR011037">
    <property type="entry name" value="Pyrv_Knase-like_insert_dom_sf"/>
</dbReference>
<reference evidence="2 3" key="1">
    <citation type="submission" date="2019-03" db="EMBL/GenBank/DDBJ databases">
        <title>The genome sequence of a newly discovered highly antifungal drug resistant Aspergillus species, Aspergillus tanneri NIH 1004.</title>
        <authorList>
            <person name="Mounaud S."/>
            <person name="Singh I."/>
            <person name="Joardar V."/>
            <person name="Pakala S."/>
            <person name="Pakala S."/>
            <person name="Venepally P."/>
            <person name="Hoover J."/>
            <person name="Nierman W."/>
            <person name="Chung J."/>
            <person name="Losada L."/>
        </authorList>
    </citation>
    <scope>NUCLEOTIDE SEQUENCE [LARGE SCALE GENOMIC DNA]</scope>
    <source>
        <strain evidence="2 3">NIH1004</strain>
    </source>
</reference>